<protein>
    <submittedName>
        <fullName evidence="4">TetR family transcriptional regulator</fullName>
    </submittedName>
</protein>
<evidence type="ECO:0000256" key="2">
    <source>
        <dbReference type="PROSITE-ProRule" id="PRU00335"/>
    </source>
</evidence>
<evidence type="ECO:0000256" key="1">
    <source>
        <dbReference type="ARBA" id="ARBA00023125"/>
    </source>
</evidence>
<dbReference type="RefSeq" id="WP_123826680.1">
    <property type="nucleotide sequence ID" value="NZ_RKMF01000024.1"/>
</dbReference>
<accession>A0A3N3ZLU1</accession>
<evidence type="ECO:0000259" key="3">
    <source>
        <dbReference type="PROSITE" id="PS50977"/>
    </source>
</evidence>
<dbReference type="GO" id="GO:0003677">
    <property type="term" value="F:DNA binding"/>
    <property type="evidence" value="ECO:0007669"/>
    <property type="project" value="UniProtKB-UniRule"/>
</dbReference>
<comment type="caution">
    <text evidence="4">The sequence shown here is derived from an EMBL/GenBank/DDBJ whole genome shotgun (WGS) entry which is preliminary data.</text>
</comment>
<keyword evidence="1 2" id="KW-0238">DNA-binding</keyword>
<dbReference type="InterPro" id="IPR009057">
    <property type="entry name" value="Homeodomain-like_sf"/>
</dbReference>
<dbReference type="Pfam" id="PF17940">
    <property type="entry name" value="TetR_C_31"/>
    <property type="match status" value="1"/>
</dbReference>
<proteinExistence type="predicted"/>
<dbReference type="InterPro" id="IPR001647">
    <property type="entry name" value="HTH_TetR"/>
</dbReference>
<dbReference type="Proteomes" id="UP000270616">
    <property type="component" value="Unassembled WGS sequence"/>
</dbReference>
<dbReference type="SUPFAM" id="SSF46689">
    <property type="entry name" value="Homeodomain-like"/>
    <property type="match status" value="1"/>
</dbReference>
<dbReference type="Gene3D" id="1.10.357.10">
    <property type="entry name" value="Tetracycline Repressor, domain 2"/>
    <property type="match status" value="1"/>
</dbReference>
<dbReference type="InterPro" id="IPR041583">
    <property type="entry name" value="TetR_C_31"/>
</dbReference>
<organism evidence="4 5">
    <name type="scientific">Kocuria soli</name>
    <dbReference type="NCBI Taxonomy" id="2485125"/>
    <lineage>
        <taxon>Bacteria</taxon>
        <taxon>Bacillati</taxon>
        <taxon>Actinomycetota</taxon>
        <taxon>Actinomycetes</taxon>
        <taxon>Micrococcales</taxon>
        <taxon>Micrococcaceae</taxon>
        <taxon>Kocuria</taxon>
    </lineage>
</organism>
<evidence type="ECO:0000313" key="4">
    <source>
        <dbReference type="EMBL" id="ROZ61515.1"/>
    </source>
</evidence>
<dbReference type="OrthoDB" id="7506349at2"/>
<gene>
    <name evidence="4" type="ORF">EDL96_13180</name>
</gene>
<dbReference type="AlphaFoldDB" id="A0A3N3ZLU1"/>
<sequence length="190" mass="20669">MVANPRRRQELLDAGLQVLGAEGGRALTHRAVDARAGLPNGTCANYFPSRSELMCAMAQRSFERLAPAQAELDQLQRLEGPGAVAAYVQYATQRLLDQPSLALALVELRLEAARNSEVRNLLLPFLREGFAQDVDFHTSRGLDGGADLVEALHHLTNGIVLDRLTAPLRPQADPVDTAGWVADRLADTPR</sequence>
<keyword evidence="5" id="KW-1185">Reference proteome</keyword>
<dbReference type="PROSITE" id="PS50977">
    <property type="entry name" value="HTH_TETR_2"/>
    <property type="match status" value="1"/>
</dbReference>
<feature type="domain" description="HTH tetR-type" evidence="3">
    <location>
        <begin position="5"/>
        <end position="65"/>
    </location>
</feature>
<reference evidence="4 5" key="1">
    <citation type="submission" date="2018-10" db="EMBL/GenBank/DDBJ databases">
        <title>Kocuria sp. M5W7-7, whole genome shotgun sequence.</title>
        <authorList>
            <person name="Tuo L."/>
        </authorList>
    </citation>
    <scope>NUCLEOTIDE SEQUENCE [LARGE SCALE GENOMIC DNA]</scope>
    <source>
        <strain evidence="4 5">M5W7-7</strain>
    </source>
</reference>
<evidence type="ECO:0000313" key="5">
    <source>
        <dbReference type="Proteomes" id="UP000270616"/>
    </source>
</evidence>
<feature type="DNA-binding region" description="H-T-H motif" evidence="2">
    <location>
        <begin position="28"/>
        <end position="47"/>
    </location>
</feature>
<name>A0A3N3ZLU1_9MICC</name>
<dbReference type="EMBL" id="RKMF01000024">
    <property type="protein sequence ID" value="ROZ61515.1"/>
    <property type="molecule type" value="Genomic_DNA"/>
</dbReference>